<dbReference type="GO" id="GO:0030001">
    <property type="term" value="P:metal ion transport"/>
    <property type="evidence" value="ECO:0007669"/>
    <property type="project" value="InterPro"/>
</dbReference>
<feature type="signal peptide" evidence="1">
    <location>
        <begin position="1"/>
        <end position="22"/>
    </location>
</feature>
<dbReference type="PANTHER" id="PTHR42953:SF4">
    <property type="entry name" value="METAL ABC TRANSPORTER SUBSTRATE-BINDING PROTEIN"/>
    <property type="match status" value="1"/>
</dbReference>
<dbReference type="Pfam" id="PF01297">
    <property type="entry name" value="ZnuA"/>
    <property type="match status" value="1"/>
</dbReference>
<dbReference type="AlphaFoldDB" id="A0AAP2S5B8"/>
<sequence length="321" mass="33902">MRPVCRPLALTIACLLSTPALAVVDGFHTKDFVANHGLGHAALIKAKSVKPIKVLASLPITYGLAEVLLNGTDVLLERAAPANLPGSRQVSYFTGRGAQALGTLAQDADAAIGLRSLWPDDPLYPVTRRSNIRIVEVDAARPVDGGLPGIAVQPGAADGLNSQPWQSSNNMGRMADVMAADLSRLAPGAKVKIDANLAALKHRLLKLSADSEARLAKTDNLSVVSLSDHFAYLVSSLNLEALRTDARPDAQWTPEDLQKLSAELKENDVAVVLHHRQPSEAVKAAITEGGAKLLVLNVDGADPVAELETNVDQVIKALATD</sequence>
<organism evidence="2 3">
    <name type="scientific">Pseudomonas poae</name>
    <dbReference type="NCBI Taxonomy" id="200451"/>
    <lineage>
        <taxon>Bacteria</taxon>
        <taxon>Pseudomonadati</taxon>
        <taxon>Pseudomonadota</taxon>
        <taxon>Gammaproteobacteria</taxon>
        <taxon>Pseudomonadales</taxon>
        <taxon>Pseudomonadaceae</taxon>
        <taxon>Pseudomonas</taxon>
    </lineage>
</organism>
<evidence type="ECO:0000256" key="1">
    <source>
        <dbReference type="SAM" id="SignalP"/>
    </source>
</evidence>
<proteinExistence type="predicted"/>
<dbReference type="Gene3D" id="3.40.50.1980">
    <property type="entry name" value="Nitrogenase molybdenum iron protein domain"/>
    <property type="match status" value="1"/>
</dbReference>
<accession>A0AAP2S5B8</accession>
<dbReference type="PANTHER" id="PTHR42953">
    <property type="entry name" value="HIGH-AFFINITY ZINC UPTAKE SYSTEM PROTEIN ZNUA-RELATED"/>
    <property type="match status" value="1"/>
</dbReference>
<dbReference type="SUPFAM" id="SSF53807">
    <property type="entry name" value="Helical backbone' metal receptor"/>
    <property type="match status" value="1"/>
</dbReference>
<gene>
    <name evidence="2" type="ORF">GIV46_22730</name>
</gene>
<dbReference type="RefSeq" id="WP_236326711.1">
    <property type="nucleotide sequence ID" value="NZ_CP142150.1"/>
</dbReference>
<evidence type="ECO:0000313" key="2">
    <source>
        <dbReference type="EMBL" id="MCF5657831.1"/>
    </source>
</evidence>
<dbReference type="InterPro" id="IPR050492">
    <property type="entry name" value="Bact_metal-bind_prot9"/>
</dbReference>
<keyword evidence="1" id="KW-0732">Signal</keyword>
<reference evidence="2" key="1">
    <citation type="submission" date="2019-11" db="EMBL/GenBank/DDBJ databases">
        <title>Epiphytic Pseudomonas syringae from cherry orchards.</title>
        <authorList>
            <person name="Hulin M.T."/>
        </authorList>
    </citation>
    <scope>NUCLEOTIDE SEQUENCE</scope>
    <source>
        <strain evidence="2">PA-2-1F</strain>
    </source>
</reference>
<protein>
    <submittedName>
        <fullName evidence="2">Metal ABC transporter substrate-binding protein</fullName>
    </submittedName>
</protein>
<dbReference type="GO" id="GO:0046872">
    <property type="term" value="F:metal ion binding"/>
    <property type="evidence" value="ECO:0007669"/>
    <property type="project" value="InterPro"/>
</dbReference>
<comment type="caution">
    <text evidence="2">The sequence shown here is derived from an EMBL/GenBank/DDBJ whole genome shotgun (WGS) entry which is preliminary data.</text>
</comment>
<evidence type="ECO:0000313" key="3">
    <source>
        <dbReference type="Proteomes" id="UP000814126"/>
    </source>
</evidence>
<feature type="chain" id="PRO_5042812436" evidence="1">
    <location>
        <begin position="23"/>
        <end position="321"/>
    </location>
</feature>
<dbReference type="InterPro" id="IPR006127">
    <property type="entry name" value="ZnuA-like"/>
</dbReference>
<name>A0AAP2S5B8_9PSED</name>
<dbReference type="EMBL" id="WJZX01000149">
    <property type="protein sequence ID" value="MCF5657831.1"/>
    <property type="molecule type" value="Genomic_DNA"/>
</dbReference>
<dbReference type="Proteomes" id="UP000814126">
    <property type="component" value="Unassembled WGS sequence"/>
</dbReference>